<sequence length="442" mass="48731">MKTQRAGPLFTDLYELTMAASYYAHRVFAPATFSLYIRSGRTLRNYFVAAGLEQVLDELSAFRFSAQDINYLQTTGRFASDFLAYLTQLRFSGTVHAMPEGSIFFADEPILEVTAPIIEAQLLETFLLNTVGFQTMIASKAARCFHAAAGRPLIDFSLRRTQGRDAGNKVARNTFLAGFAGTSNVQAGKIYGIPISGTMAHSYVSAFDSEREAFAAYAETFPNHSIFLIDTYDTLEGARNAAAVAKEMQQKGHALLGVRLDSGDMAGLSRKVRKILDDAGLSEVKIFASSGFDEFKIAKVLSEGAQIDAFGIGTKVGVSADAPFVDIVYKMVRFDKRDVRKLSPGKITLAGEKQVFRSSDSKGRYLEDIIGLRDESIDDGRPLLEKVMADGKILRPHSALVSLQDGFKQNFALLDDRYKSIQDHKAYPVKLSPRLEQLQKTI</sequence>
<evidence type="ECO:0000256" key="6">
    <source>
        <dbReference type="ARBA" id="ARBA00022642"/>
    </source>
</evidence>
<proteinExistence type="inferred from homology"/>
<comment type="function">
    <text evidence="9">Catalyzes the first step in the biosynthesis of NAD from nicotinic acid, the ATP-dependent synthesis of beta-nicotinate D-ribonucleotide from nicotinate and 5-phospho-D-ribose 1-phosphate.</text>
</comment>
<comment type="similarity">
    <text evidence="2 9">Belongs to the NAPRTase family.</text>
</comment>
<accession>A0A8J6NLX1</accession>
<evidence type="ECO:0000256" key="5">
    <source>
        <dbReference type="ARBA" id="ARBA00022598"/>
    </source>
</evidence>
<evidence type="ECO:0000256" key="9">
    <source>
        <dbReference type="RuleBase" id="RU365100"/>
    </source>
</evidence>
<feature type="domain" description="Nicotinate phosphoribosyltransferase C-terminal" evidence="12">
    <location>
        <begin position="381"/>
        <end position="439"/>
    </location>
</feature>
<dbReference type="NCBIfam" id="TIGR01513">
    <property type="entry name" value="NAPRTase_put"/>
    <property type="match status" value="1"/>
</dbReference>
<evidence type="ECO:0000313" key="13">
    <source>
        <dbReference type="EMBL" id="MBC8360269.1"/>
    </source>
</evidence>
<dbReference type="SUPFAM" id="SSF51690">
    <property type="entry name" value="Nicotinate/Quinolinate PRTase C-terminal domain-like"/>
    <property type="match status" value="1"/>
</dbReference>
<dbReference type="CDD" id="cd01570">
    <property type="entry name" value="NAPRTase_A"/>
    <property type="match status" value="1"/>
</dbReference>
<dbReference type="EC" id="6.3.4.21" evidence="3 9"/>
<evidence type="ECO:0000256" key="7">
    <source>
        <dbReference type="ARBA" id="ARBA00022679"/>
    </source>
</evidence>
<dbReference type="UniPathway" id="UPA00253">
    <property type="reaction ID" value="UER00457"/>
</dbReference>
<feature type="domain" description="Nicotinate/nicotinamide phosphoribosyltransferase" evidence="10">
    <location>
        <begin position="153"/>
        <end position="317"/>
    </location>
</feature>
<feature type="domain" description="Nicotinate phosphoribosyltransferase N-terminal" evidence="11">
    <location>
        <begin position="9"/>
        <end position="131"/>
    </location>
</feature>
<protein>
    <recommendedName>
        <fullName evidence="3 9">Nicotinate phosphoribosyltransferase</fullName>
        <ecNumber evidence="3 9">6.3.4.21</ecNumber>
    </recommendedName>
</protein>
<comment type="caution">
    <text evidence="13">The sequence shown here is derived from an EMBL/GenBank/DDBJ whole genome shotgun (WGS) entry which is preliminary data.</text>
</comment>
<dbReference type="Pfam" id="PF04095">
    <property type="entry name" value="NAPRTase"/>
    <property type="match status" value="1"/>
</dbReference>
<keyword evidence="4" id="KW-0597">Phosphoprotein</keyword>
<dbReference type="Gene3D" id="3.20.140.10">
    <property type="entry name" value="nicotinate phosphoribosyltransferase"/>
    <property type="match status" value="2"/>
</dbReference>
<organism evidence="13 14">
    <name type="scientific">Candidatus Desulfatibia profunda</name>
    <dbReference type="NCBI Taxonomy" id="2841695"/>
    <lineage>
        <taxon>Bacteria</taxon>
        <taxon>Pseudomonadati</taxon>
        <taxon>Thermodesulfobacteriota</taxon>
        <taxon>Desulfobacteria</taxon>
        <taxon>Desulfobacterales</taxon>
        <taxon>Desulfobacterales incertae sedis</taxon>
        <taxon>Candidatus Desulfatibia</taxon>
    </lineage>
</organism>
<keyword evidence="6 9" id="KW-0662">Pyridine nucleotide biosynthesis</keyword>
<dbReference type="Proteomes" id="UP000603434">
    <property type="component" value="Unassembled WGS sequence"/>
</dbReference>
<evidence type="ECO:0000256" key="2">
    <source>
        <dbReference type="ARBA" id="ARBA00010897"/>
    </source>
</evidence>
<evidence type="ECO:0000313" key="14">
    <source>
        <dbReference type="Proteomes" id="UP000603434"/>
    </source>
</evidence>
<dbReference type="InterPro" id="IPR041525">
    <property type="entry name" value="N/Namide_PRibTrfase"/>
</dbReference>
<reference evidence="13 14" key="1">
    <citation type="submission" date="2020-08" db="EMBL/GenBank/DDBJ databases">
        <title>Bridging the membrane lipid divide: bacteria of the FCB group superphylum have the potential to synthesize archaeal ether lipids.</title>
        <authorList>
            <person name="Villanueva L."/>
            <person name="Von Meijenfeldt F.A.B."/>
            <person name="Westbye A.B."/>
            <person name="Yadav S."/>
            <person name="Hopmans E.C."/>
            <person name="Dutilh B.E."/>
            <person name="Sinninghe Damste J.S."/>
        </authorList>
    </citation>
    <scope>NUCLEOTIDE SEQUENCE [LARGE SCALE GENOMIC DNA]</scope>
    <source>
        <strain evidence="13">NIOZ-UU30</strain>
    </source>
</reference>
<evidence type="ECO:0000256" key="4">
    <source>
        <dbReference type="ARBA" id="ARBA00022553"/>
    </source>
</evidence>
<dbReference type="InterPro" id="IPR041619">
    <property type="entry name" value="NAPRTase_C"/>
</dbReference>
<keyword evidence="5 9" id="KW-0436">Ligase</keyword>
<evidence type="ECO:0000259" key="12">
    <source>
        <dbReference type="Pfam" id="PF17956"/>
    </source>
</evidence>
<dbReference type="InterPro" id="IPR040727">
    <property type="entry name" value="NAPRTase_N"/>
</dbReference>
<dbReference type="PANTHER" id="PTHR11098">
    <property type="entry name" value="NICOTINATE PHOSPHORIBOSYLTRANSFERASE"/>
    <property type="match status" value="1"/>
</dbReference>
<dbReference type="InterPro" id="IPR013785">
    <property type="entry name" value="Aldolase_TIM"/>
</dbReference>
<dbReference type="InterPro" id="IPR006405">
    <property type="entry name" value="Nic_PRibTrfase_pncB"/>
</dbReference>
<comment type="PTM">
    <text evidence="9">Transiently phosphorylated on a His residue during the reaction cycle. Phosphorylation strongly increases the affinity for substrates and increases the rate of nicotinate D-ribonucleotide production. Dephosphorylation regenerates the low-affinity form of the enzyme, leading to product release.</text>
</comment>
<dbReference type="InterPro" id="IPR007229">
    <property type="entry name" value="Nic_PRibTrfase-Fam"/>
</dbReference>
<evidence type="ECO:0000259" key="11">
    <source>
        <dbReference type="Pfam" id="PF17767"/>
    </source>
</evidence>
<dbReference type="SUPFAM" id="SSF54675">
    <property type="entry name" value="Nicotinate/Quinolinate PRTase N-terminal domain-like"/>
    <property type="match status" value="1"/>
</dbReference>
<keyword evidence="13" id="KW-0328">Glycosyltransferase</keyword>
<evidence type="ECO:0000259" key="10">
    <source>
        <dbReference type="Pfam" id="PF04095"/>
    </source>
</evidence>
<dbReference type="FunFam" id="3.20.20.70:FF:000076">
    <property type="entry name" value="Nicotinate phosphoribosyltransferase"/>
    <property type="match status" value="1"/>
</dbReference>
<dbReference type="NCBIfam" id="NF006696">
    <property type="entry name" value="PRK09243.1-3"/>
    <property type="match status" value="1"/>
</dbReference>
<keyword evidence="7 9" id="KW-0808">Transferase</keyword>
<dbReference type="GO" id="GO:0047280">
    <property type="term" value="F:nicotinamide phosphoribosyltransferase activity"/>
    <property type="evidence" value="ECO:0007669"/>
    <property type="project" value="UniProtKB-ARBA"/>
</dbReference>
<dbReference type="GO" id="GO:0034355">
    <property type="term" value="P:NAD+ biosynthetic process via the salvage pathway"/>
    <property type="evidence" value="ECO:0007669"/>
    <property type="project" value="TreeGrafter"/>
</dbReference>
<evidence type="ECO:0000256" key="1">
    <source>
        <dbReference type="ARBA" id="ARBA00004952"/>
    </source>
</evidence>
<name>A0A8J6NLX1_9BACT</name>
<dbReference type="Gene3D" id="3.20.20.70">
    <property type="entry name" value="Aldolase class I"/>
    <property type="match status" value="1"/>
</dbReference>
<evidence type="ECO:0000256" key="3">
    <source>
        <dbReference type="ARBA" id="ARBA00013236"/>
    </source>
</evidence>
<comment type="pathway">
    <text evidence="1 9">Cofactor biosynthesis; NAD(+) biosynthesis; nicotinate D-ribonucleotide from nicotinate: step 1/1.</text>
</comment>
<evidence type="ECO:0000256" key="8">
    <source>
        <dbReference type="ARBA" id="ARBA00048668"/>
    </source>
</evidence>
<dbReference type="Pfam" id="PF17956">
    <property type="entry name" value="NAPRTase_C"/>
    <property type="match status" value="1"/>
</dbReference>
<dbReference type="PIRSF" id="PIRSF000484">
    <property type="entry name" value="NAPRT"/>
    <property type="match status" value="1"/>
</dbReference>
<dbReference type="EMBL" id="JACNJH010000079">
    <property type="protein sequence ID" value="MBC8360269.1"/>
    <property type="molecule type" value="Genomic_DNA"/>
</dbReference>
<dbReference type="Pfam" id="PF17767">
    <property type="entry name" value="NAPRTase_N"/>
    <property type="match status" value="1"/>
</dbReference>
<comment type="catalytic activity">
    <reaction evidence="8 9">
        <text>5-phospho-alpha-D-ribose 1-diphosphate + nicotinate + ATP + H2O = nicotinate beta-D-ribonucleotide + ADP + phosphate + diphosphate</text>
        <dbReference type="Rhea" id="RHEA:36163"/>
        <dbReference type="ChEBI" id="CHEBI:15377"/>
        <dbReference type="ChEBI" id="CHEBI:30616"/>
        <dbReference type="ChEBI" id="CHEBI:32544"/>
        <dbReference type="ChEBI" id="CHEBI:33019"/>
        <dbReference type="ChEBI" id="CHEBI:43474"/>
        <dbReference type="ChEBI" id="CHEBI:57502"/>
        <dbReference type="ChEBI" id="CHEBI:58017"/>
        <dbReference type="ChEBI" id="CHEBI:456216"/>
        <dbReference type="EC" id="6.3.4.21"/>
    </reaction>
</comment>
<dbReference type="NCBIfam" id="NF009131">
    <property type="entry name" value="PRK12484.1"/>
    <property type="match status" value="1"/>
</dbReference>
<dbReference type="InterPro" id="IPR036068">
    <property type="entry name" value="Nicotinate_pribotase-like_C"/>
</dbReference>
<gene>
    <name evidence="13" type="ORF">H8E23_02565</name>
</gene>
<dbReference type="PANTHER" id="PTHR11098:SF1">
    <property type="entry name" value="NICOTINATE PHOSPHORIBOSYLTRANSFERASE"/>
    <property type="match status" value="1"/>
</dbReference>
<dbReference type="GO" id="GO:0004516">
    <property type="term" value="F:nicotinate phosphoribosyltransferase activity"/>
    <property type="evidence" value="ECO:0007669"/>
    <property type="project" value="UniProtKB-UniRule"/>
</dbReference>
<dbReference type="GO" id="GO:0005829">
    <property type="term" value="C:cytosol"/>
    <property type="evidence" value="ECO:0007669"/>
    <property type="project" value="TreeGrafter"/>
</dbReference>
<dbReference type="AlphaFoldDB" id="A0A8J6NLX1"/>